<comment type="caution">
    <text evidence="1">The sequence shown here is derived from an EMBL/GenBank/DDBJ whole genome shotgun (WGS) entry which is preliminary data.</text>
</comment>
<dbReference type="InterPro" id="IPR036412">
    <property type="entry name" value="HAD-like_sf"/>
</dbReference>
<dbReference type="PANTHER" id="PTHR47478:SF1">
    <property type="entry name" value="PYRIMIDINE 5'-NUCLEOTIDASE YJJG"/>
    <property type="match status" value="1"/>
</dbReference>
<dbReference type="Proteomes" id="UP000092714">
    <property type="component" value="Unassembled WGS sequence"/>
</dbReference>
<dbReference type="SFLD" id="SFLDG01129">
    <property type="entry name" value="C1.5:_HAD__Beta-PGM__Phosphata"/>
    <property type="match status" value="1"/>
</dbReference>
<sequence length="240" mass="28069">MDYPKMILFDYGQTIIEEEKFNRLEGLKVLLDKATKNPNNISAEELFDFYTELNIEIGREGDSKKFFYSIEVHNYCFQNYLYDYFGIEFDLTPNEMDKIFWDASAPGKPVENIGFLLNFLHEKGIRTAVISNLSYSGETLKNRINTLIPNNHFEFIIASSEYMFKKPHKKIFELALRKANLESMDVWFCGDNVIADVEGASLSGIKPIWFKGALREEKYTPMVDYIEINDWIELKKLLEE</sequence>
<dbReference type="InterPro" id="IPR006439">
    <property type="entry name" value="HAD-SF_hydro_IA"/>
</dbReference>
<dbReference type="AlphaFoldDB" id="A0A1B8RQ35"/>
<evidence type="ECO:0000313" key="1">
    <source>
        <dbReference type="EMBL" id="OBY10942.1"/>
    </source>
</evidence>
<dbReference type="RefSeq" id="WP_027097032.1">
    <property type="nucleotide sequence ID" value="NZ_CABHIH010000002.1"/>
</dbReference>
<dbReference type="SUPFAM" id="SSF56784">
    <property type="entry name" value="HAD-like"/>
    <property type="match status" value="1"/>
</dbReference>
<dbReference type="Gene3D" id="3.40.50.1000">
    <property type="entry name" value="HAD superfamily/HAD-like"/>
    <property type="match status" value="1"/>
</dbReference>
<organism evidence="1 2">
    <name type="scientific">Clostridium paraputrificum</name>
    <dbReference type="NCBI Taxonomy" id="29363"/>
    <lineage>
        <taxon>Bacteria</taxon>
        <taxon>Bacillati</taxon>
        <taxon>Bacillota</taxon>
        <taxon>Clostridia</taxon>
        <taxon>Eubacteriales</taxon>
        <taxon>Clostridiaceae</taxon>
        <taxon>Clostridium</taxon>
    </lineage>
</organism>
<proteinExistence type="predicted"/>
<dbReference type="InterPro" id="IPR041492">
    <property type="entry name" value="HAD_2"/>
</dbReference>
<dbReference type="InterPro" id="IPR023198">
    <property type="entry name" value="PGP-like_dom2"/>
</dbReference>
<gene>
    <name evidence="1" type="ORF">CP373A1_10650</name>
</gene>
<name>A0A1B8RQ35_9CLOT</name>
<dbReference type="eggNOG" id="COG1011">
    <property type="taxonomic scope" value="Bacteria"/>
</dbReference>
<dbReference type="InterPro" id="IPR052550">
    <property type="entry name" value="Pyrimidine_5'-ntase_YjjG"/>
</dbReference>
<keyword evidence="2" id="KW-1185">Reference proteome</keyword>
<dbReference type="EMBL" id="MAPZ01000019">
    <property type="protein sequence ID" value="OBY10942.1"/>
    <property type="molecule type" value="Genomic_DNA"/>
</dbReference>
<dbReference type="SFLD" id="SFLDS00003">
    <property type="entry name" value="Haloacid_Dehalogenase"/>
    <property type="match status" value="1"/>
</dbReference>
<evidence type="ECO:0000313" key="2">
    <source>
        <dbReference type="Proteomes" id="UP000092714"/>
    </source>
</evidence>
<dbReference type="OrthoDB" id="9803907at2"/>
<dbReference type="PANTHER" id="PTHR47478">
    <property type="match status" value="1"/>
</dbReference>
<dbReference type="NCBIfam" id="TIGR01549">
    <property type="entry name" value="HAD-SF-IA-v1"/>
    <property type="match status" value="1"/>
</dbReference>
<dbReference type="GeneID" id="42774863"/>
<dbReference type="InterPro" id="IPR023214">
    <property type="entry name" value="HAD_sf"/>
</dbReference>
<reference evidence="1 2" key="1">
    <citation type="submission" date="2016-06" db="EMBL/GenBank/DDBJ databases">
        <authorList>
            <person name="Kjaerup R.B."/>
            <person name="Dalgaard T.S."/>
            <person name="Juul-Madsen H.R."/>
        </authorList>
    </citation>
    <scope>NUCLEOTIDE SEQUENCE [LARGE SCALE GENOMIC DNA]</scope>
    <source>
        <strain evidence="1 2">373-A1</strain>
    </source>
</reference>
<evidence type="ECO:0008006" key="3">
    <source>
        <dbReference type="Google" id="ProtNLM"/>
    </source>
</evidence>
<dbReference type="Pfam" id="PF13419">
    <property type="entry name" value="HAD_2"/>
    <property type="match status" value="1"/>
</dbReference>
<accession>A0A1B8RQ35</accession>
<protein>
    <recommendedName>
        <fullName evidence="3">Pyrimidine 5'-nucleotidase YjjG</fullName>
    </recommendedName>
</protein>
<dbReference type="Gene3D" id="1.10.150.240">
    <property type="entry name" value="Putative phosphatase, domain 2"/>
    <property type="match status" value="1"/>
</dbReference>